<evidence type="ECO:0000313" key="1">
    <source>
        <dbReference type="EMBL" id="AYV86303.1"/>
    </source>
</evidence>
<gene>
    <name evidence="1" type="ORF">Solumvirus4_1</name>
</gene>
<dbReference type="EMBL" id="MK072501">
    <property type="protein sequence ID" value="AYV86303.1"/>
    <property type="molecule type" value="Genomic_DNA"/>
</dbReference>
<organism evidence="1">
    <name type="scientific">Solumvirus sp</name>
    <dbReference type="NCBI Taxonomy" id="2487773"/>
    <lineage>
        <taxon>Viruses</taxon>
        <taxon>Pithoviruses</taxon>
    </lineage>
</organism>
<accession>A0A3G5AJS8</accession>
<reference evidence="1" key="1">
    <citation type="submission" date="2018-10" db="EMBL/GenBank/DDBJ databases">
        <title>Hidden diversity of soil giant viruses.</title>
        <authorList>
            <person name="Schulz F."/>
            <person name="Alteio L."/>
            <person name="Goudeau D."/>
            <person name="Ryan E.M."/>
            <person name="Malmstrom R.R."/>
            <person name="Blanchard J."/>
            <person name="Woyke T."/>
        </authorList>
    </citation>
    <scope>NUCLEOTIDE SEQUENCE</scope>
    <source>
        <strain evidence="1">SMV1</strain>
    </source>
</reference>
<name>A0A3G5AJS8_9VIRU</name>
<sequence length="62" mass="7114">MTSMKPLPALRSKAEQTMVKNIRDIPNKILYESIRVRGGISIFLVSLLNDSSYNEEELYNLI</sequence>
<protein>
    <submittedName>
        <fullName evidence="1">Uncharacterized protein</fullName>
    </submittedName>
</protein>
<proteinExistence type="predicted"/>
<feature type="non-terminal residue" evidence="1">
    <location>
        <position position="62"/>
    </location>
</feature>